<reference evidence="5 6" key="1">
    <citation type="journal article" date="2019" name="Antonie Van Leeuwenhoek">
        <title>Description of 'Ca. Methylobacter oryzae' KRF1, a novel species from the environmentally important Methylobacter clade 2.</title>
        <authorList>
            <person name="Khatri K."/>
            <person name="Mohite J.A."/>
            <person name="Pandit P.S."/>
            <person name="Bahulikar R."/>
            <person name="Rahalkar M.C."/>
        </authorList>
    </citation>
    <scope>NUCLEOTIDE SEQUENCE [LARGE SCALE GENOMIC DNA]</scope>
    <source>
        <strain evidence="5 6">KRF1</strain>
    </source>
</reference>
<comment type="caution">
    <text evidence="5">The sequence shown here is derived from an EMBL/GenBank/DDBJ whole genome shotgun (WGS) entry which is preliminary data.</text>
</comment>
<keyword evidence="3" id="KW-0281">Fimbrium</keyword>
<evidence type="ECO:0000256" key="1">
    <source>
        <dbReference type="ARBA" id="ARBA00005233"/>
    </source>
</evidence>
<evidence type="ECO:0000313" key="6">
    <source>
        <dbReference type="Proteomes" id="UP000733744"/>
    </source>
</evidence>
<keyword evidence="4" id="KW-0472">Membrane</keyword>
<evidence type="ECO:0000256" key="4">
    <source>
        <dbReference type="SAM" id="Phobius"/>
    </source>
</evidence>
<feature type="transmembrane region" description="Helical" evidence="4">
    <location>
        <begin position="12"/>
        <end position="36"/>
    </location>
</feature>
<gene>
    <name evidence="5" type="ORF">EKO24_005555</name>
</gene>
<accession>A0ABY3CDT4</accession>
<dbReference type="SUPFAM" id="SSF54523">
    <property type="entry name" value="Pili subunits"/>
    <property type="match status" value="1"/>
</dbReference>
<dbReference type="Proteomes" id="UP000733744">
    <property type="component" value="Unassembled WGS sequence"/>
</dbReference>
<dbReference type="Gene3D" id="3.30.700.10">
    <property type="entry name" value="Glycoprotein, Type 4 Pilin"/>
    <property type="match status" value="1"/>
</dbReference>
<sequence>MNTLSMQKSQQGFTLIELMIVVAIIGILASIALPAYKNYTTKARFTEIVMAATAPKTAVEVCAQTLGIASGAALSGCTAGSNGVPADLTSVGNITSVTTSSGLITVTPNGNNGIAASATYVLTPTVDANGKVNWSDSASGCKSLGLC</sequence>
<dbReference type="InterPro" id="IPR001082">
    <property type="entry name" value="Pilin"/>
</dbReference>
<dbReference type="PANTHER" id="PTHR30093">
    <property type="entry name" value="GENERAL SECRETION PATHWAY PROTEIN G"/>
    <property type="match status" value="1"/>
</dbReference>
<comment type="similarity">
    <text evidence="1 3">Belongs to the N-Me-Phe pilin family.</text>
</comment>
<keyword evidence="4" id="KW-1133">Transmembrane helix</keyword>
<evidence type="ECO:0000313" key="5">
    <source>
        <dbReference type="EMBL" id="TRX00785.1"/>
    </source>
</evidence>
<dbReference type="PANTHER" id="PTHR30093:SF34">
    <property type="entry name" value="PREPILIN PEPTIDASE-DEPENDENT PROTEIN D"/>
    <property type="match status" value="1"/>
</dbReference>
<name>A0ABY3CDT4_9GAMM</name>
<dbReference type="InterPro" id="IPR012902">
    <property type="entry name" value="N_methyl_site"/>
</dbReference>
<organism evidence="5 6">
    <name type="scientific">Candidatus Methylobacter oryzae</name>
    <dbReference type="NCBI Taxonomy" id="2497749"/>
    <lineage>
        <taxon>Bacteria</taxon>
        <taxon>Pseudomonadati</taxon>
        <taxon>Pseudomonadota</taxon>
        <taxon>Gammaproteobacteria</taxon>
        <taxon>Methylococcales</taxon>
        <taxon>Methylococcaceae</taxon>
        <taxon>Methylobacter</taxon>
    </lineage>
</organism>
<dbReference type="PROSITE" id="PS00409">
    <property type="entry name" value="PROKAR_NTER_METHYL"/>
    <property type="match status" value="1"/>
</dbReference>
<keyword evidence="2" id="KW-0488">Methylation</keyword>
<evidence type="ECO:0000256" key="3">
    <source>
        <dbReference type="RuleBase" id="RU000389"/>
    </source>
</evidence>
<dbReference type="Pfam" id="PF00114">
    <property type="entry name" value="Pilin"/>
    <property type="match status" value="1"/>
</dbReference>
<evidence type="ECO:0000256" key="2">
    <source>
        <dbReference type="ARBA" id="ARBA00022481"/>
    </source>
</evidence>
<dbReference type="EMBL" id="RYFG02000025">
    <property type="protein sequence ID" value="TRX00785.1"/>
    <property type="molecule type" value="Genomic_DNA"/>
</dbReference>
<keyword evidence="4" id="KW-0812">Transmembrane</keyword>
<dbReference type="RefSeq" id="WP_127026879.1">
    <property type="nucleotide sequence ID" value="NZ_RYFG02000025.1"/>
</dbReference>
<dbReference type="Pfam" id="PF07963">
    <property type="entry name" value="N_methyl"/>
    <property type="match status" value="1"/>
</dbReference>
<dbReference type="NCBIfam" id="TIGR02532">
    <property type="entry name" value="IV_pilin_GFxxxE"/>
    <property type="match status" value="1"/>
</dbReference>
<keyword evidence="6" id="KW-1185">Reference proteome</keyword>
<dbReference type="InterPro" id="IPR045584">
    <property type="entry name" value="Pilin-like"/>
</dbReference>
<proteinExistence type="inferred from homology"/>
<protein>
    <submittedName>
        <fullName evidence="5">Prepilin-type N-terminal cleavage/methylation domain-containing protein</fullName>
    </submittedName>
</protein>